<feature type="transmembrane region" description="Helical" evidence="5">
    <location>
        <begin position="192"/>
        <end position="212"/>
    </location>
</feature>
<dbReference type="eggNOG" id="ENOG502RDNH">
    <property type="taxonomic scope" value="Eukaryota"/>
</dbReference>
<keyword evidence="2 5" id="KW-0812">Transmembrane</keyword>
<evidence type="ECO:0000256" key="4">
    <source>
        <dbReference type="ARBA" id="ARBA00023136"/>
    </source>
</evidence>
<reference evidence="6 7" key="1">
    <citation type="journal article" date="2013" name="PLoS Genet.">
        <title>Comparative genome structure, secondary metabolite, and effector coding capacity across Cochliobolus pathogens.</title>
        <authorList>
            <person name="Condon B.J."/>
            <person name="Leng Y."/>
            <person name="Wu D."/>
            <person name="Bushley K.E."/>
            <person name="Ohm R.A."/>
            <person name="Otillar R."/>
            <person name="Martin J."/>
            <person name="Schackwitz W."/>
            <person name="Grimwood J."/>
            <person name="MohdZainudin N."/>
            <person name="Xue C."/>
            <person name="Wang R."/>
            <person name="Manning V.A."/>
            <person name="Dhillon B."/>
            <person name="Tu Z.J."/>
            <person name="Steffenson B.J."/>
            <person name="Salamov A."/>
            <person name="Sun H."/>
            <person name="Lowry S."/>
            <person name="LaButti K."/>
            <person name="Han J."/>
            <person name="Copeland A."/>
            <person name="Lindquist E."/>
            <person name="Barry K."/>
            <person name="Schmutz J."/>
            <person name="Baker S.E."/>
            <person name="Ciuffetti L.M."/>
            <person name="Grigoriev I.V."/>
            <person name="Zhong S."/>
            <person name="Turgeon B.G."/>
        </authorList>
    </citation>
    <scope>NUCLEOTIDE SEQUENCE [LARGE SCALE GENOMIC DNA]</scope>
    <source>
        <strain evidence="6 7">26-R-13</strain>
    </source>
</reference>
<keyword evidence="4 5" id="KW-0472">Membrane</keyword>
<dbReference type="GO" id="GO:0016020">
    <property type="term" value="C:membrane"/>
    <property type="evidence" value="ECO:0007669"/>
    <property type="project" value="UniProtKB-SubCell"/>
</dbReference>
<evidence type="ECO:0008006" key="8">
    <source>
        <dbReference type="Google" id="ProtNLM"/>
    </source>
</evidence>
<dbReference type="KEGG" id="bze:COCCADRAFT_30927"/>
<dbReference type="OrthoDB" id="3358017at2759"/>
<dbReference type="RefSeq" id="XP_007718061.1">
    <property type="nucleotide sequence ID" value="XM_007719871.1"/>
</dbReference>
<dbReference type="AlphaFoldDB" id="W6XQL2"/>
<dbReference type="PANTHER" id="PTHR31465:SF34">
    <property type="entry name" value="DOMAIN PROTEIN, PUTATIVE (AFU_ORTHOLOGUE AFUA_3G00480)-RELATED"/>
    <property type="match status" value="1"/>
</dbReference>
<proteinExistence type="predicted"/>
<protein>
    <recommendedName>
        <fullName evidence="8">RTA1 domain protein</fullName>
    </recommendedName>
</protein>
<keyword evidence="7" id="KW-1185">Reference proteome</keyword>
<dbReference type="Pfam" id="PF04479">
    <property type="entry name" value="RTA1"/>
    <property type="match status" value="1"/>
</dbReference>
<organism evidence="6 7">
    <name type="scientific">Cochliobolus carbonum (strain 26-R-13)</name>
    <name type="common">Maize leaf spot fungus</name>
    <name type="synonym">Bipolaris zeicola</name>
    <dbReference type="NCBI Taxonomy" id="930089"/>
    <lineage>
        <taxon>Eukaryota</taxon>
        <taxon>Fungi</taxon>
        <taxon>Dikarya</taxon>
        <taxon>Ascomycota</taxon>
        <taxon>Pezizomycotina</taxon>
        <taxon>Dothideomycetes</taxon>
        <taxon>Pleosporomycetidae</taxon>
        <taxon>Pleosporales</taxon>
        <taxon>Pleosporineae</taxon>
        <taxon>Pleosporaceae</taxon>
        <taxon>Bipolaris</taxon>
    </lineage>
</organism>
<evidence type="ECO:0000256" key="2">
    <source>
        <dbReference type="ARBA" id="ARBA00022692"/>
    </source>
</evidence>
<gene>
    <name evidence="6" type="ORF">COCCADRAFT_30927</name>
</gene>
<accession>W6XQL2</accession>
<evidence type="ECO:0000256" key="1">
    <source>
        <dbReference type="ARBA" id="ARBA00004141"/>
    </source>
</evidence>
<dbReference type="InterPro" id="IPR007568">
    <property type="entry name" value="RTA1"/>
</dbReference>
<sequence length="345" mass="38970">MSNGEIVPGSVYLYDPVNWAPPMFTAWFAVATIAHICQCIKYKAWKVTGLHPVCGLLFTAGFALRSYGAIHYKDVNVYIASTILIYCAPPILELANYHVLGRILYYVPYYSPLHPGRTLTTFGFVSSIVEVLNAIGVAWIANPNVPRSYIKRGDVLLKASLVLQVGVITVFCIIVGIFHARCIRGGITTRKVRGPLVTLYLSMMLILLRTVYRIIEHFGTTAIHEHSSPDWDPQTLSPVLRYEWFFWVFEASPMLVNSILWNYRHPRHYLPEDYHVYVAQNGRTELQGPGWKDDMPWWMTFIDPCGLTASLTGSKRKEKPFWESNGYQAIDLEEGGGNDASQSAS</sequence>
<feature type="transmembrane region" description="Helical" evidence="5">
    <location>
        <begin position="118"/>
        <end position="141"/>
    </location>
</feature>
<dbReference type="GeneID" id="19146841"/>
<dbReference type="Proteomes" id="UP000053841">
    <property type="component" value="Unassembled WGS sequence"/>
</dbReference>
<evidence type="ECO:0000313" key="7">
    <source>
        <dbReference type="Proteomes" id="UP000053841"/>
    </source>
</evidence>
<feature type="transmembrane region" description="Helical" evidence="5">
    <location>
        <begin position="161"/>
        <end position="180"/>
    </location>
</feature>
<evidence type="ECO:0000313" key="6">
    <source>
        <dbReference type="EMBL" id="EUC27630.1"/>
    </source>
</evidence>
<dbReference type="EMBL" id="KI964898">
    <property type="protein sequence ID" value="EUC27630.1"/>
    <property type="molecule type" value="Genomic_DNA"/>
</dbReference>
<dbReference type="PANTHER" id="PTHR31465">
    <property type="entry name" value="PROTEIN RTA1-RELATED"/>
    <property type="match status" value="1"/>
</dbReference>
<keyword evidence="3 5" id="KW-1133">Transmembrane helix</keyword>
<dbReference type="HOGENOM" id="CLU_033465_0_1_1"/>
<evidence type="ECO:0000256" key="3">
    <source>
        <dbReference type="ARBA" id="ARBA00022989"/>
    </source>
</evidence>
<feature type="transmembrane region" description="Helical" evidence="5">
    <location>
        <begin position="19"/>
        <end position="37"/>
    </location>
</feature>
<evidence type="ECO:0000256" key="5">
    <source>
        <dbReference type="SAM" id="Phobius"/>
    </source>
</evidence>
<name>W6XQL2_COCC2</name>
<feature type="transmembrane region" description="Helical" evidence="5">
    <location>
        <begin position="49"/>
        <end position="70"/>
    </location>
</feature>
<feature type="transmembrane region" description="Helical" evidence="5">
    <location>
        <begin position="76"/>
        <end position="97"/>
    </location>
</feature>
<comment type="subcellular location">
    <subcellularLocation>
        <location evidence="1">Membrane</location>
        <topology evidence="1">Multi-pass membrane protein</topology>
    </subcellularLocation>
</comment>